<evidence type="ECO:0000313" key="1">
    <source>
        <dbReference type="EMBL" id="VUZ50615.1"/>
    </source>
</evidence>
<proteinExistence type="predicted"/>
<keyword evidence="5" id="KW-1185">Reference proteome</keyword>
<gene>
    <name evidence="3" type="ORF">WMSIL1_LOCUS12465</name>
    <name evidence="2" type="ORF">WMSIL1_LOCUS12476</name>
    <name evidence="4" type="ORF">WMSIL1_LOCUS12976</name>
    <name evidence="1" type="ORF">WMSIL1_LOCUS9373</name>
</gene>
<dbReference type="EMBL" id="CABIJS010000377">
    <property type="protein sequence ID" value="VUZ50615.1"/>
    <property type="molecule type" value="Genomic_DNA"/>
</dbReference>
<accession>A0A564Z4E7</accession>
<name>A0A564Z4E7_HYMDI</name>
<evidence type="ECO:0000313" key="4">
    <source>
        <dbReference type="EMBL" id="VUZ55046.1"/>
    </source>
</evidence>
<dbReference type="EMBL" id="CABIJS010000672">
    <property type="protein sequence ID" value="VUZ55046.1"/>
    <property type="molecule type" value="Genomic_DNA"/>
</dbReference>
<evidence type="ECO:0000313" key="3">
    <source>
        <dbReference type="EMBL" id="VUZ54423.1"/>
    </source>
</evidence>
<organism evidence="2 5">
    <name type="scientific">Hymenolepis diminuta</name>
    <name type="common">Rat tapeworm</name>
    <dbReference type="NCBI Taxonomy" id="6216"/>
    <lineage>
        <taxon>Eukaryota</taxon>
        <taxon>Metazoa</taxon>
        <taxon>Spiralia</taxon>
        <taxon>Lophotrochozoa</taxon>
        <taxon>Platyhelminthes</taxon>
        <taxon>Cestoda</taxon>
        <taxon>Eucestoda</taxon>
        <taxon>Cyclophyllidea</taxon>
        <taxon>Hymenolepididae</taxon>
        <taxon>Hymenolepis</taxon>
    </lineage>
</organism>
<protein>
    <submittedName>
        <fullName evidence="2">Uncharacterized protein</fullName>
    </submittedName>
</protein>
<evidence type="ECO:0000313" key="2">
    <source>
        <dbReference type="EMBL" id="VUZ54391.1"/>
    </source>
</evidence>
<dbReference type="Proteomes" id="UP000321570">
    <property type="component" value="Unassembled WGS sequence"/>
</dbReference>
<sequence length="117" mass="13671">MQTLKDHRHRREKLQIWNSLKGTAMIHPSQKSPQKWNSTQSSSDQITKISKKNFRSSLVIPILDEGRSSISNCITMLLRWTWPTDQFPATSNWLNTKSRHHYPLIQSNLQKRSNISS</sequence>
<evidence type="ECO:0000313" key="5">
    <source>
        <dbReference type="Proteomes" id="UP000321570"/>
    </source>
</evidence>
<dbReference type="EMBL" id="CABIJS010000643">
    <property type="protein sequence ID" value="VUZ54423.1"/>
    <property type="molecule type" value="Genomic_DNA"/>
</dbReference>
<dbReference type="EMBL" id="CABIJS010000643">
    <property type="protein sequence ID" value="VUZ54391.1"/>
    <property type="molecule type" value="Genomic_DNA"/>
</dbReference>
<dbReference type="AlphaFoldDB" id="A0A564Z4E7"/>
<reference evidence="2 5" key="1">
    <citation type="submission" date="2019-07" db="EMBL/GenBank/DDBJ databases">
        <authorList>
            <person name="Jastrzebski P J."/>
            <person name="Paukszto L."/>
            <person name="Jastrzebski P J."/>
        </authorList>
    </citation>
    <scope>NUCLEOTIDE SEQUENCE [LARGE SCALE GENOMIC DNA]</scope>
    <source>
        <strain evidence="2 5">WMS-il1</strain>
    </source>
</reference>